<dbReference type="Proteomes" id="UP000440978">
    <property type="component" value="Unassembled WGS sequence"/>
</dbReference>
<dbReference type="PRINTS" id="PR00111">
    <property type="entry name" value="ABHYDROLASE"/>
</dbReference>
<evidence type="ECO:0000313" key="3">
    <source>
        <dbReference type="EMBL" id="MTT31393.1"/>
    </source>
</evidence>
<keyword evidence="1 3" id="KW-0378">Hydrolase</keyword>
<dbReference type="PRINTS" id="PR00412">
    <property type="entry name" value="EPOXHYDRLASE"/>
</dbReference>
<dbReference type="InterPro" id="IPR029058">
    <property type="entry name" value="AB_hydrolase_fold"/>
</dbReference>
<dbReference type="PANTHER" id="PTHR43798">
    <property type="entry name" value="MONOACYLGLYCEROL LIPASE"/>
    <property type="match status" value="1"/>
</dbReference>
<dbReference type="RefSeq" id="WP_155217465.1">
    <property type="nucleotide sequence ID" value="NZ_WNHB01000006.1"/>
</dbReference>
<dbReference type="InterPro" id="IPR050266">
    <property type="entry name" value="AB_hydrolase_sf"/>
</dbReference>
<dbReference type="EMBL" id="WNHB01000006">
    <property type="protein sequence ID" value="MTT31393.1"/>
    <property type="molecule type" value="Genomic_DNA"/>
</dbReference>
<evidence type="ECO:0000313" key="4">
    <source>
        <dbReference type="Proteomes" id="UP000440978"/>
    </source>
</evidence>
<dbReference type="InterPro" id="IPR000073">
    <property type="entry name" value="AB_hydrolase_1"/>
</dbReference>
<evidence type="ECO:0000259" key="2">
    <source>
        <dbReference type="Pfam" id="PF00561"/>
    </source>
</evidence>
<dbReference type="InterPro" id="IPR000639">
    <property type="entry name" value="Epox_hydrolase-like"/>
</dbReference>
<dbReference type="GO" id="GO:0016020">
    <property type="term" value="C:membrane"/>
    <property type="evidence" value="ECO:0007669"/>
    <property type="project" value="TreeGrafter"/>
</dbReference>
<dbReference type="AlphaFoldDB" id="A0A6N8CQN2"/>
<sequence length="270" mass="31129">MGYYVRVESDVHIYVEDINRMSQKTILFIHGWPANHKMFEYQFNQLSQMGYRCIGMDLRGFGQSDKPWEGYDYDRLADDVRSVIGALKLQNITLAGHSTGGAVAVRYVARHRGYGVSKLALLAAAAPSLIQRPYFPYGLKTEDVKQIIQDTYHDRPNMLQGFGNMFFFQHITEPFSDWFFQLGLQAASWSTAKVANTWLYEEKLFQDMGEIQIPTLILHGIHDKVCHFPLAEAQKQEIKNAKLVPFEYSGHGLFWDERDKFNQELAKFIG</sequence>
<proteinExistence type="predicted"/>
<accession>A0A6N8CQN2</accession>
<evidence type="ECO:0000256" key="1">
    <source>
        <dbReference type="ARBA" id="ARBA00022801"/>
    </source>
</evidence>
<dbReference type="OrthoDB" id="9773293at2"/>
<comment type="caution">
    <text evidence="3">The sequence shown here is derived from an EMBL/GenBank/DDBJ whole genome shotgun (WGS) entry which is preliminary data.</text>
</comment>
<reference evidence="3 4" key="1">
    <citation type="submission" date="2019-11" db="EMBL/GenBank/DDBJ databases">
        <title>Terrilactibacillus tamarindus sp. nov. BCM23-1 isolated from bark of Tamarindus indica.</title>
        <authorList>
            <person name="Kingkaew E."/>
            <person name="Tanasupawat S."/>
        </authorList>
    </citation>
    <scope>NUCLEOTIDE SEQUENCE [LARGE SCALE GENOMIC DNA]</scope>
    <source>
        <strain evidence="3 4">BCM23-1</strain>
    </source>
</reference>
<dbReference type="Gene3D" id="3.40.50.1820">
    <property type="entry name" value="alpha/beta hydrolase"/>
    <property type="match status" value="1"/>
</dbReference>
<dbReference type="SUPFAM" id="SSF53474">
    <property type="entry name" value="alpha/beta-Hydrolases"/>
    <property type="match status" value="1"/>
</dbReference>
<dbReference type="Pfam" id="PF00561">
    <property type="entry name" value="Abhydrolase_1"/>
    <property type="match status" value="1"/>
</dbReference>
<organism evidence="3 4">
    <name type="scientific">Terrilactibacillus tamarindi</name>
    <dbReference type="NCBI Taxonomy" id="2599694"/>
    <lineage>
        <taxon>Bacteria</taxon>
        <taxon>Bacillati</taxon>
        <taxon>Bacillota</taxon>
        <taxon>Bacilli</taxon>
        <taxon>Bacillales</taxon>
        <taxon>Bacillaceae</taxon>
        <taxon>Terrilactibacillus</taxon>
    </lineage>
</organism>
<name>A0A6N8CQN2_9BACI</name>
<protein>
    <submittedName>
        <fullName evidence="3">Alpha/beta fold hydrolase</fullName>
    </submittedName>
</protein>
<feature type="domain" description="AB hydrolase-1" evidence="2">
    <location>
        <begin position="25"/>
        <end position="257"/>
    </location>
</feature>
<dbReference type="GO" id="GO:0016787">
    <property type="term" value="F:hydrolase activity"/>
    <property type="evidence" value="ECO:0007669"/>
    <property type="project" value="UniProtKB-KW"/>
</dbReference>
<dbReference type="PANTHER" id="PTHR43798:SF31">
    <property type="entry name" value="AB HYDROLASE SUPERFAMILY PROTEIN YCLE"/>
    <property type="match status" value="1"/>
</dbReference>
<keyword evidence="4" id="KW-1185">Reference proteome</keyword>
<gene>
    <name evidence="3" type="ORF">GMB86_05085</name>
</gene>